<dbReference type="InterPro" id="IPR008688">
    <property type="entry name" value="ATP_synth_Bsub_B/MI25"/>
</dbReference>
<name>A0AAV2QD64_MEGNR</name>
<comment type="subunit">
    <text evidence="9">F-type ATPases have 2 components, CF(1) - the catalytic core - and CF(0) - the membrane proton channel. CF(1) and CF(0) have multiple subunits.</text>
</comment>
<dbReference type="GO" id="GO:0005743">
    <property type="term" value="C:mitochondrial inner membrane"/>
    <property type="evidence" value="ECO:0007669"/>
    <property type="project" value="UniProtKB-SubCell"/>
</dbReference>
<comment type="subcellular location">
    <subcellularLocation>
        <location evidence="9">Mitochondrion</location>
    </subcellularLocation>
    <subcellularLocation>
        <location evidence="9">Mitochondrion inner membrane</location>
    </subcellularLocation>
</comment>
<evidence type="ECO:0000313" key="11">
    <source>
        <dbReference type="Proteomes" id="UP001497623"/>
    </source>
</evidence>
<dbReference type="Proteomes" id="UP001497623">
    <property type="component" value="Unassembled WGS sequence"/>
</dbReference>
<evidence type="ECO:0000313" key="10">
    <source>
        <dbReference type="EMBL" id="CAL4077766.1"/>
    </source>
</evidence>
<keyword evidence="11" id="KW-1185">Reference proteome</keyword>
<evidence type="ECO:0000256" key="8">
    <source>
        <dbReference type="ARBA" id="ARBA00023136"/>
    </source>
</evidence>
<evidence type="ECO:0000256" key="6">
    <source>
        <dbReference type="ARBA" id="ARBA00023065"/>
    </source>
</evidence>
<dbReference type="Gene3D" id="1.20.5.2210">
    <property type="match status" value="1"/>
</dbReference>
<evidence type="ECO:0000256" key="2">
    <source>
        <dbReference type="ARBA" id="ARBA00022448"/>
    </source>
</evidence>
<gene>
    <name evidence="10" type="ORF">MNOR_LOCUS10499</name>
</gene>
<proteinExistence type="inferred from homology"/>
<evidence type="ECO:0000256" key="9">
    <source>
        <dbReference type="RuleBase" id="RU368017"/>
    </source>
</evidence>
<dbReference type="GO" id="GO:0046933">
    <property type="term" value="F:proton-transporting ATP synthase activity, rotational mechanism"/>
    <property type="evidence" value="ECO:0007669"/>
    <property type="project" value="TreeGrafter"/>
</dbReference>
<dbReference type="Pfam" id="PF05405">
    <property type="entry name" value="Mt_ATP-synt_B"/>
    <property type="match status" value="1"/>
</dbReference>
<keyword evidence="4 9" id="KW-0375">Hydrogen ion transport</keyword>
<evidence type="ECO:0000256" key="3">
    <source>
        <dbReference type="ARBA" id="ARBA00022547"/>
    </source>
</evidence>
<keyword evidence="7 9" id="KW-0496">Mitochondrion</keyword>
<dbReference type="PANTHER" id="PTHR12733">
    <property type="entry name" value="MITOCHONDRIAL ATP SYNTHASE B CHAIN"/>
    <property type="match status" value="1"/>
</dbReference>
<comment type="caution">
    <text evidence="10">The sequence shown here is derived from an EMBL/GenBank/DDBJ whole genome shotgun (WGS) entry which is preliminary data.</text>
</comment>
<keyword evidence="6 9" id="KW-0406">Ion transport</keyword>
<dbReference type="InterPro" id="IPR013837">
    <property type="entry name" value="ATP_synth_F0_suB"/>
</dbReference>
<keyword evidence="5 9" id="KW-0999">Mitochondrion inner membrane</keyword>
<dbReference type="EMBL" id="CAXKWB010005306">
    <property type="protein sequence ID" value="CAL4077766.1"/>
    <property type="molecule type" value="Genomic_DNA"/>
</dbReference>
<dbReference type="SUPFAM" id="SSF161060">
    <property type="entry name" value="ATP synthase B chain-like"/>
    <property type="match status" value="1"/>
</dbReference>
<sequence>MLSRVAQRTVQEVRPALVAARPTHTTAVNKAEERDDINFPRRVRPVEPGKVRMGFIPEEFFQFLYPKTGVTGPYMFGVGVSTYLLSKEIYVLEHEFYTGLSIAMMLVYGIKKLGPGIGAYLDKEMEEIEGSWTNYREGSIKSIQDTIAAEKTAQFEAEGQTILFDAKRENVALQLEAAYRARLATVHTEVKKRLDYQMETANVHARVEQKHMVDWIVNSVHASITPAEEAAALNKCVADLKAMASA</sequence>
<accession>A0AAV2QD64</accession>
<evidence type="ECO:0000256" key="4">
    <source>
        <dbReference type="ARBA" id="ARBA00022781"/>
    </source>
</evidence>
<evidence type="ECO:0000256" key="7">
    <source>
        <dbReference type="ARBA" id="ARBA00023128"/>
    </source>
</evidence>
<protein>
    <recommendedName>
        <fullName evidence="9">ATP synthase subunit b</fullName>
    </recommendedName>
</protein>
<keyword evidence="3 9" id="KW-0138">CF(0)</keyword>
<keyword evidence="8 9" id="KW-0472">Membrane</keyword>
<reference evidence="10 11" key="1">
    <citation type="submission" date="2024-05" db="EMBL/GenBank/DDBJ databases">
        <authorList>
            <person name="Wallberg A."/>
        </authorList>
    </citation>
    <scope>NUCLEOTIDE SEQUENCE [LARGE SCALE GENOMIC DNA]</scope>
</reference>
<comment type="similarity">
    <text evidence="1 9">Belongs to the eukaryotic ATPase B chain family.</text>
</comment>
<dbReference type="PANTHER" id="PTHR12733:SF3">
    <property type="entry name" value="ATP SYNTHASE F(0) COMPLEX SUBUNIT B1, MITOCHONDRIAL"/>
    <property type="match status" value="1"/>
</dbReference>
<evidence type="ECO:0000256" key="5">
    <source>
        <dbReference type="ARBA" id="ARBA00022792"/>
    </source>
</evidence>
<dbReference type="AlphaFoldDB" id="A0AAV2QD64"/>
<dbReference type="GO" id="GO:0045259">
    <property type="term" value="C:proton-transporting ATP synthase complex"/>
    <property type="evidence" value="ECO:0007669"/>
    <property type="project" value="UniProtKB-KW"/>
</dbReference>
<comment type="function">
    <text evidence="9">Subunit b, of the mitochondrial membrane ATP synthase complex (F(1)F(0) ATP synthase or Complex V) that produces ATP from ADP in the presence of a proton gradient across the membrane which is generated by electron transport complexes of the respiratory chain. ATP synthase complex consist of a soluble F(1) head domain - the catalytic core - and a membrane F(1) domain - the membrane proton channel. These two domains are linked by a central stalk rotating inside the F(1) region and a stationary peripheral stalk. During catalysis, ATP synthesis in the catalytic domain of F(1) is coupled via a rotary mechanism of the central stalk subunits to proton translocation. In vivo, can only synthesize ATP although its ATP hydrolase activity can be activated artificially in vitro. Part of the complex F(0) domain. Part of the complex F(0) domain and the peripheric stalk, which acts as a stator to hold the catalytic alpha(3)beta(3) subcomplex and subunit a/ATP6 static relative to the rotary elements.</text>
</comment>
<keyword evidence="2 9" id="KW-0813">Transport</keyword>
<organism evidence="10 11">
    <name type="scientific">Meganyctiphanes norvegica</name>
    <name type="common">Northern krill</name>
    <name type="synonym">Thysanopoda norvegica</name>
    <dbReference type="NCBI Taxonomy" id="48144"/>
    <lineage>
        <taxon>Eukaryota</taxon>
        <taxon>Metazoa</taxon>
        <taxon>Ecdysozoa</taxon>
        <taxon>Arthropoda</taxon>
        <taxon>Crustacea</taxon>
        <taxon>Multicrustacea</taxon>
        <taxon>Malacostraca</taxon>
        <taxon>Eumalacostraca</taxon>
        <taxon>Eucarida</taxon>
        <taxon>Euphausiacea</taxon>
        <taxon>Euphausiidae</taxon>
        <taxon>Meganyctiphanes</taxon>
    </lineage>
</organism>
<evidence type="ECO:0000256" key="1">
    <source>
        <dbReference type="ARBA" id="ARBA00007479"/>
    </source>
</evidence>